<reference evidence="1 2" key="1">
    <citation type="journal article" date="2022" name="Nat. Ecol. Evol.">
        <title>A masculinizing supergene underlies an exaggerated male reproductive morph in a spider.</title>
        <authorList>
            <person name="Hendrickx F."/>
            <person name="De Corte Z."/>
            <person name="Sonet G."/>
            <person name="Van Belleghem S.M."/>
            <person name="Kostlbacher S."/>
            <person name="Vangestel C."/>
        </authorList>
    </citation>
    <scope>NUCLEOTIDE SEQUENCE [LARGE SCALE GENOMIC DNA]</scope>
    <source>
        <strain evidence="1">W744_W776</strain>
    </source>
</reference>
<dbReference type="Proteomes" id="UP000827092">
    <property type="component" value="Unassembled WGS sequence"/>
</dbReference>
<name>A0AAV6THE3_9ARAC</name>
<comment type="caution">
    <text evidence="1">The sequence shown here is derived from an EMBL/GenBank/DDBJ whole genome shotgun (WGS) entry which is preliminary data.</text>
</comment>
<sequence length="125" mass="13915">MIPPQDFEGPPPLPLRDFNSWEPPLFKFFATFPHGKLFAIGLTEVLALGGFNHPIKVALPSKPHSQRGRIRINPGSYGPSHPLWQHPGQGACESPLRDAQILNATFPTPLRAGIRPGFSRFHSRY</sequence>
<dbReference type="EMBL" id="JAFNEN010004184">
    <property type="protein sequence ID" value="KAG8171300.1"/>
    <property type="molecule type" value="Genomic_DNA"/>
</dbReference>
<evidence type="ECO:0000313" key="2">
    <source>
        <dbReference type="Proteomes" id="UP000827092"/>
    </source>
</evidence>
<gene>
    <name evidence="1" type="ORF">JTE90_016554</name>
</gene>
<dbReference type="AlphaFoldDB" id="A0AAV6THE3"/>
<protein>
    <submittedName>
        <fullName evidence="1">Uncharacterized protein</fullName>
    </submittedName>
</protein>
<organism evidence="1 2">
    <name type="scientific">Oedothorax gibbosus</name>
    <dbReference type="NCBI Taxonomy" id="931172"/>
    <lineage>
        <taxon>Eukaryota</taxon>
        <taxon>Metazoa</taxon>
        <taxon>Ecdysozoa</taxon>
        <taxon>Arthropoda</taxon>
        <taxon>Chelicerata</taxon>
        <taxon>Arachnida</taxon>
        <taxon>Araneae</taxon>
        <taxon>Araneomorphae</taxon>
        <taxon>Entelegynae</taxon>
        <taxon>Araneoidea</taxon>
        <taxon>Linyphiidae</taxon>
        <taxon>Erigoninae</taxon>
        <taxon>Oedothorax</taxon>
    </lineage>
</organism>
<evidence type="ECO:0000313" key="1">
    <source>
        <dbReference type="EMBL" id="KAG8171300.1"/>
    </source>
</evidence>
<accession>A0AAV6THE3</accession>
<proteinExistence type="predicted"/>
<keyword evidence="2" id="KW-1185">Reference proteome</keyword>